<dbReference type="EMBL" id="JAHRIO010000663">
    <property type="protein sequence ID" value="MEQ2158321.1"/>
    <property type="molecule type" value="Genomic_DNA"/>
</dbReference>
<feature type="compositionally biased region" description="Low complexity" evidence="10">
    <location>
        <begin position="181"/>
        <end position="191"/>
    </location>
</feature>
<dbReference type="PANTHER" id="PTHR31576">
    <property type="entry name" value="TATA BOX-BINDING PROTEIN-ASSOCIATED FACTOR RNA POLYMERASE I SUBUNIT B"/>
    <property type="match status" value="1"/>
</dbReference>
<comment type="subcellular location">
    <subcellularLocation>
        <location evidence="1">Nucleus</location>
        <location evidence="1">Nucleolus</location>
    </subcellularLocation>
</comment>
<evidence type="ECO:0000256" key="2">
    <source>
        <dbReference type="ARBA" id="ARBA00006899"/>
    </source>
</evidence>
<keyword evidence="7" id="KW-0238">DNA-binding</keyword>
<keyword evidence="9" id="KW-0539">Nucleus</keyword>
<comment type="similarity">
    <text evidence="2">Belongs to the RRN7/TAF1B family.</text>
</comment>
<protein>
    <recommendedName>
        <fullName evidence="11">Rrn7/TAF1B C-terminal cyclin domain-containing protein</fullName>
    </recommendedName>
</protein>
<keyword evidence="5" id="KW-0862">Zinc</keyword>
<evidence type="ECO:0000256" key="10">
    <source>
        <dbReference type="SAM" id="MobiDB-lite"/>
    </source>
</evidence>
<gene>
    <name evidence="12" type="ORF">GOODEAATRI_011013</name>
</gene>
<evidence type="ECO:0000313" key="12">
    <source>
        <dbReference type="EMBL" id="MEQ2158321.1"/>
    </source>
</evidence>
<name>A0ABV0MH67_9TELE</name>
<dbReference type="PANTHER" id="PTHR31576:SF2">
    <property type="entry name" value="TATA BOX-BINDING PROTEIN-ASSOCIATED FACTOR RNA POLYMERASE I SUBUNIT B"/>
    <property type="match status" value="1"/>
</dbReference>
<feature type="compositionally biased region" description="Basic and acidic residues" evidence="10">
    <location>
        <begin position="203"/>
        <end position="221"/>
    </location>
</feature>
<keyword evidence="6" id="KW-0805">Transcription regulation</keyword>
<keyword evidence="3" id="KW-0479">Metal-binding</keyword>
<evidence type="ECO:0000256" key="5">
    <source>
        <dbReference type="ARBA" id="ARBA00022833"/>
    </source>
</evidence>
<evidence type="ECO:0000256" key="8">
    <source>
        <dbReference type="ARBA" id="ARBA00023163"/>
    </source>
</evidence>
<proteinExistence type="inferred from homology"/>
<keyword evidence="13" id="KW-1185">Reference proteome</keyword>
<evidence type="ECO:0000256" key="4">
    <source>
        <dbReference type="ARBA" id="ARBA00022771"/>
    </source>
</evidence>
<dbReference type="Proteomes" id="UP001476798">
    <property type="component" value="Unassembled WGS sequence"/>
</dbReference>
<evidence type="ECO:0000256" key="1">
    <source>
        <dbReference type="ARBA" id="ARBA00004604"/>
    </source>
</evidence>
<keyword evidence="8" id="KW-0804">Transcription</keyword>
<organism evidence="12 13">
    <name type="scientific">Goodea atripinnis</name>
    <dbReference type="NCBI Taxonomy" id="208336"/>
    <lineage>
        <taxon>Eukaryota</taxon>
        <taxon>Metazoa</taxon>
        <taxon>Chordata</taxon>
        <taxon>Craniata</taxon>
        <taxon>Vertebrata</taxon>
        <taxon>Euteleostomi</taxon>
        <taxon>Actinopterygii</taxon>
        <taxon>Neopterygii</taxon>
        <taxon>Teleostei</taxon>
        <taxon>Neoteleostei</taxon>
        <taxon>Acanthomorphata</taxon>
        <taxon>Ovalentaria</taxon>
        <taxon>Atherinomorphae</taxon>
        <taxon>Cyprinodontiformes</taxon>
        <taxon>Goodeidae</taxon>
        <taxon>Goodea</taxon>
    </lineage>
</organism>
<evidence type="ECO:0000256" key="6">
    <source>
        <dbReference type="ARBA" id="ARBA00023015"/>
    </source>
</evidence>
<feature type="region of interest" description="Disordered" evidence="10">
    <location>
        <begin position="181"/>
        <end position="221"/>
    </location>
</feature>
<feature type="domain" description="Rrn7/TAF1B C-terminal cyclin" evidence="11">
    <location>
        <begin position="15"/>
        <end position="45"/>
    </location>
</feature>
<evidence type="ECO:0000256" key="3">
    <source>
        <dbReference type="ARBA" id="ARBA00022723"/>
    </source>
</evidence>
<sequence>MANQKRHTLDLASHPALPLYDLQAAALIIVTMKVLFGLDDHTERPVQLQEVVQTGSGRFVPSSAEEEPGHCQDVAPSSFQFCWGGEDGSDGPSLQHMKLGKVVSLNHGVSTPSNFKYWHPPLRTCKPRSCTSHYSNMELTLPRSFVWLLQLFSFMLDVEPWYLFEEVLEVERRVFGIKTPQSGQQIPIGGQNETGSNTKKWNRNCETKQDSNGDPVRKPKS</sequence>
<dbReference type="Pfam" id="PF20645">
    <property type="entry name" value="Rrn7_cyclin_C"/>
    <property type="match status" value="1"/>
</dbReference>
<evidence type="ECO:0000256" key="7">
    <source>
        <dbReference type="ARBA" id="ARBA00023125"/>
    </source>
</evidence>
<evidence type="ECO:0000313" key="13">
    <source>
        <dbReference type="Proteomes" id="UP001476798"/>
    </source>
</evidence>
<comment type="caution">
    <text evidence="12">The sequence shown here is derived from an EMBL/GenBank/DDBJ whole genome shotgun (WGS) entry which is preliminary data.</text>
</comment>
<keyword evidence="4" id="KW-0863">Zinc-finger</keyword>
<evidence type="ECO:0000256" key="9">
    <source>
        <dbReference type="ARBA" id="ARBA00023242"/>
    </source>
</evidence>
<evidence type="ECO:0000259" key="11">
    <source>
        <dbReference type="Pfam" id="PF20645"/>
    </source>
</evidence>
<reference evidence="12 13" key="1">
    <citation type="submission" date="2021-06" db="EMBL/GenBank/DDBJ databases">
        <authorList>
            <person name="Palmer J.M."/>
        </authorList>
    </citation>
    <scope>NUCLEOTIDE SEQUENCE [LARGE SCALE GENOMIC DNA]</scope>
    <source>
        <strain evidence="12 13">GA_2019</strain>
        <tissue evidence="12">Muscle</tissue>
    </source>
</reference>
<accession>A0ABV0MH67</accession>
<dbReference type="InterPro" id="IPR048538">
    <property type="entry name" value="Rrn7_cyclin_C"/>
</dbReference>
<dbReference type="InterPro" id="IPR033599">
    <property type="entry name" value="TAF1B/Rrn7"/>
</dbReference>